<evidence type="ECO:0000313" key="2">
    <source>
        <dbReference type="Proteomes" id="UP000237000"/>
    </source>
</evidence>
<dbReference type="Proteomes" id="UP000237000">
    <property type="component" value="Unassembled WGS sequence"/>
</dbReference>
<dbReference type="PANTHER" id="PTHR47484:SF1">
    <property type="entry name" value="COMPLEX 1 PROTEIN CONTAINING PROTEIN, EXPRESSED"/>
    <property type="match status" value="1"/>
</dbReference>
<dbReference type="EMBL" id="JXTC01000159">
    <property type="protein sequence ID" value="PON84661.1"/>
    <property type="molecule type" value="Genomic_DNA"/>
</dbReference>
<dbReference type="OrthoDB" id="74240at2759"/>
<accession>A0A2P5EGH3</accession>
<protein>
    <submittedName>
        <fullName evidence="1">Complex 1 LYR protein</fullName>
    </submittedName>
</protein>
<proteinExistence type="predicted"/>
<organism evidence="1 2">
    <name type="scientific">Trema orientale</name>
    <name type="common">Charcoal tree</name>
    <name type="synonym">Celtis orientalis</name>
    <dbReference type="NCBI Taxonomy" id="63057"/>
    <lineage>
        <taxon>Eukaryota</taxon>
        <taxon>Viridiplantae</taxon>
        <taxon>Streptophyta</taxon>
        <taxon>Embryophyta</taxon>
        <taxon>Tracheophyta</taxon>
        <taxon>Spermatophyta</taxon>
        <taxon>Magnoliopsida</taxon>
        <taxon>eudicotyledons</taxon>
        <taxon>Gunneridae</taxon>
        <taxon>Pentapetalae</taxon>
        <taxon>rosids</taxon>
        <taxon>fabids</taxon>
        <taxon>Rosales</taxon>
        <taxon>Cannabaceae</taxon>
        <taxon>Trema</taxon>
    </lineage>
</organism>
<sequence length="97" mass="11578">MHRETLSLYRDILRATRFFMWPNSGSLLWRDILRENARRREFELARFETDSKIVTRFLIGAMKLCSRLLISSSGSRSRWLRMSMAKAVEIDSDHERV</sequence>
<keyword evidence="2" id="KW-1185">Reference proteome</keyword>
<dbReference type="PANTHER" id="PTHR47484">
    <property type="entry name" value="COMPLEX 1 PROTEIN CONTAINING PROTEIN, EXPRESSED"/>
    <property type="match status" value="1"/>
</dbReference>
<reference evidence="2" key="1">
    <citation type="submission" date="2016-06" db="EMBL/GenBank/DDBJ databases">
        <title>Parallel loss of symbiosis genes in relatives of nitrogen-fixing non-legume Parasponia.</title>
        <authorList>
            <person name="Van Velzen R."/>
            <person name="Holmer R."/>
            <person name="Bu F."/>
            <person name="Rutten L."/>
            <person name="Van Zeijl A."/>
            <person name="Liu W."/>
            <person name="Santuari L."/>
            <person name="Cao Q."/>
            <person name="Sharma T."/>
            <person name="Shen D."/>
            <person name="Roswanjaya Y."/>
            <person name="Wardhani T."/>
            <person name="Kalhor M.S."/>
            <person name="Jansen J."/>
            <person name="Van den Hoogen J."/>
            <person name="Gungor B."/>
            <person name="Hartog M."/>
            <person name="Hontelez J."/>
            <person name="Verver J."/>
            <person name="Yang W.-C."/>
            <person name="Schijlen E."/>
            <person name="Repin R."/>
            <person name="Schilthuizen M."/>
            <person name="Schranz E."/>
            <person name="Heidstra R."/>
            <person name="Miyata K."/>
            <person name="Fedorova E."/>
            <person name="Kohlen W."/>
            <person name="Bisseling T."/>
            <person name="Smit S."/>
            <person name="Geurts R."/>
        </authorList>
    </citation>
    <scope>NUCLEOTIDE SEQUENCE [LARGE SCALE GENOMIC DNA]</scope>
    <source>
        <strain evidence="2">cv. RG33-2</strain>
    </source>
</reference>
<comment type="caution">
    <text evidence="1">The sequence shown here is derived from an EMBL/GenBank/DDBJ whole genome shotgun (WGS) entry which is preliminary data.</text>
</comment>
<dbReference type="AlphaFoldDB" id="A0A2P5EGH3"/>
<name>A0A2P5EGH3_TREOI</name>
<evidence type="ECO:0000313" key="1">
    <source>
        <dbReference type="EMBL" id="PON84661.1"/>
    </source>
</evidence>
<gene>
    <name evidence="1" type="ORF">TorRG33x02_196000</name>
</gene>
<dbReference type="InParanoid" id="A0A2P5EGH3"/>